<dbReference type="Pfam" id="PF00852">
    <property type="entry name" value="Glyco_transf_10"/>
    <property type="match status" value="1"/>
</dbReference>
<sequence length="311" mass="36765">MITIAYLFFWEENLKEEYYFTSFIRHHFGEVKTVDVNDNPDILLVSVLGGNINLVKDYKAKIKLFFTGENTSYNPYHHQFDDDNVLKENFDIIVGFKYNNVRFPLWVSYYKYLDYKEDEDNILKHLQESYDKNVKKEKKFLTTLLSHNNSFQNNFRPYLYNLMLKYAPVICASTLFNNYPIIGNLTSEKIDHISQSVFNICPENSHGEGYITEKVIHALEAGTIPIYWASEYPETNIINKNKYIFCDPNNIEKLEKTIDDAVKNEDIRQTYLKGDLFTKDAGIHIKKFYDDLKNNIKHQLDEKNISYVLRN</sequence>
<evidence type="ECO:0000259" key="1">
    <source>
        <dbReference type="Pfam" id="PF00852"/>
    </source>
</evidence>
<protein>
    <recommendedName>
        <fullName evidence="1">Fucosyltransferase C-terminal domain-containing protein</fullName>
    </recommendedName>
</protein>
<reference evidence="2" key="1">
    <citation type="journal article" date="2020" name="Nature">
        <title>Giant virus diversity and host interactions through global metagenomics.</title>
        <authorList>
            <person name="Schulz F."/>
            <person name="Roux S."/>
            <person name="Paez-Espino D."/>
            <person name="Jungbluth S."/>
            <person name="Walsh D.A."/>
            <person name="Denef V.J."/>
            <person name="McMahon K.D."/>
            <person name="Konstantinidis K.T."/>
            <person name="Eloe-Fadrosh E.A."/>
            <person name="Kyrpides N.C."/>
            <person name="Woyke T."/>
        </authorList>
    </citation>
    <scope>NUCLEOTIDE SEQUENCE</scope>
    <source>
        <strain evidence="2">GVMAG-M-3300025695-21</strain>
    </source>
</reference>
<proteinExistence type="predicted"/>
<dbReference type="EMBL" id="MN740299">
    <property type="protein sequence ID" value="QHT98988.1"/>
    <property type="molecule type" value="Genomic_DNA"/>
</dbReference>
<feature type="domain" description="Fucosyltransferase C-terminal" evidence="1">
    <location>
        <begin position="136"/>
        <end position="272"/>
    </location>
</feature>
<dbReference type="Gene3D" id="3.40.50.11660">
    <property type="entry name" value="Glycosyl transferase family 10, C-terminal domain"/>
    <property type="match status" value="1"/>
</dbReference>
<name>A0A6C0J040_9ZZZZ</name>
<accession>A0A6C0J040</accession>
<dbReference type="InterPro" id="IPR055270">
    <property type="entry name" value="Glyco_tran_10_C"/>
</dbReference>
<dbReference type="AlphaFoldDB" id="A0A6C0J040"/>
<dbReference type="InterPro" id="IPR038577">
    <property type="entry name" value="GT10-like_C_sf"/>
</dbReference>
<dbReference type="SUPFAM" id="SSF53756">
    <property type="entry name" value="UDP-Glycosyltransferase/glycogen phosphorylase"/>
    <property type="match status" value="1"/>
</dbReference>
<organism evidence="2">
    <name type="scientific">viral metagenome</name>
    <dbReference type="NCBI Taxonomy" id="1070528"/>
    <lineage>
        <taxon>unclassified sequences</taxon>
        <taxon>metagenomes</taxon>
        <taxon>organismal metagenomes</taxon>
    </lineage>
</organism>
<evidence type="ECO:0000313" key="2">
    <source>
        <dbReference type="EMBL" id="QHT98988.1"/>
    </source>
</evidence>